<dbReference type="SUPFAM" id="SSF50998">
    <property type="entry name" value="Quinoprotein alcohol dehydrogenase-like"/>
    <property type="match status" value="1"/>
</dbReference>
<dbReference type="RefSeq" id="WP_303763830.1">
    <property type="nucleotide sequence ID" value="NZ_JABZGR010000012.1"/>
</dbReference>
<protein>
    <submittedName>
        <fullName evidence="2">Regulator</fullName>
    </submittedName>
</protein>
<evidence type="ECO:0000313" key="2">
    <source>
        <dbReference type="EMBL" id="MBF0970419.1"/>
    </source>
</evidence>
<comment type="caution">
    <text evidence="2">The sequence shown here is derived from an EMBL/GenBank/DDBJ whole genome shotgun (WGS) entry which is preliminary data.</text>
</comment>
<sequence>MKKVLVLLFLFTALLPLRAVADGRWRMYLAYHNNTYNVPMGTRIYSLCDGNLYSYDTADNSVHYFSKLDGLNGKSIRFIAPAPTRQRLLVVYTDGNIDLISPNGDVFNIPQLSSANGGDLVLNDLAINGDEVDLATNEGIVRLDMKKAELKGYYKLGANVASAIVFEGKLYAALSDKVLACDLNANMSDRNSWQVALNASVRRFFVFGRRLLFQVSTPSAAFGQGLWALTAGLQPQHLAATDYPKAYVDASKAVFANDAQVIVLDVAHPDQIAQTLTANNSWSHLTLSGSTFWASEGLSGLRNYKVSGNTLQPAGIQLEGNGPKRDLCYYMKYYGDKLLIAGGRLDPYDRIHFPGTLIQYDGRDWRSFEEEDIAAKIGYPYTDINCVVQDPRDPTHYFATSAGKGLFEFKNFKFQKHYSLHNSPLRSAVKDGNAPYYVRLDGLNFDKAGNLFMVNNHADSVIRVLKADGSWASLYADGLSKAPTLEKTLIDNKGRLWIASRRTIDGHTAGLFCLDYNGTIDNTSDDISKYRTSGVNEDATAFDFGGVYTLMQDTDGSIWVGAGTGLYVIPNPDEWFKSDFYITQIKVPRNDGTNYADYLLAKVPVNAIATDGGGRKWIGTLGGGLYLVSPDGTSILGHFTSKDSPLLSDNIYSLAVSEADGEVMIGTDVGLCSYFSNAARAQAELDKNNVKVYPNPVRPEFKGMLAVSGLTANADVRIVNTAGHVVAGGRSVGGSFNWDLRGTDGFRVPSGVYDIMVVTNEANKGIVAKVTII</sequence>
<organism evidence="2 3">
    <name type="scientific">Alloprevotella tannerae</name>
    <dbReference type="NCBI Taxonomy" id="76122"/>
    <lineage>
        <taxon>Bacteria</taxon>
        <taxon>Pseudomonadati</taxon>
        <taxon>Bacteroidota</taxon>
        <taxon>Bacteroidia</taxon>
        <taxon>Bacteroidales</taxon>
        <taxon>Prevotellaceae</taxon>
        <taxon>Alloprevotella</taxon>
    </lineage>
</organism>
<evidence type="ECO:0000259" key="1">
    <source>
        <dbReference type="Pfam" id="PF21544"/>
    </source>
</evidence>
<dbReference type="InterPro" id="IPR015943">
    <property type="entry name" value="WD40/YVTN_repeat-like_dom_sf"/>
</dbReference>
<dbReference type="EMBL" id="JABZGR010000012">
    <property type="protein sequence ID" value="MBF0970419.1"/>
    <property type="molecule type" value="Genomic_DNA"/>
</dbReference>
<dbReference type="Gene3D" id="2.130.10.10">
    <property type="entry name" value="YVTN repeat-like/Quinoprotein amine dehydrogenase"/>
    <property type="match status" value="2"/>
</dbReference>
<dbReference type="Pfam" id="PF21544">
    <property type="entry name" value="PorZ_N_b_propeller"/>
    <property type="match status" value="1"/>
</dbReference>
<gene>
    <name evidence="2" type="ORF">HXK21_05195</name>
</gene>
<dbReference type="InterPro" id="IPR048954">
    <property type="entry name" value="PorZ_N"/>
</dbReference>
<reference evidence="2" key="1">
    <citation type="submission" date="2020-04" db="EMBL/GenBank/DDBJ databases">
        <title>Deep metagenomics examines the oral microbiome during advanced dental caries in children, revealing novel taxa and co-occurrences with host molecules.</title>
        <authorList>
            <person name="Baker J.L."/>
            <person name="Morton J.T."/>
            <person name="Dinis M."/>
            <person name="Alvarez R."/>
            <person name="Tran N.C."/>
            <person name="Knight R."/>
            <person name="Edlund A."/>
        </authorList>
    </citation>
    <scope>NUCLEOTIDE SEQUENCE</scope>
    <source>
        <strain evidence="2">JCVI_34_bin.1</strain>
    </source>
</reference>
<dbReference type="AlphaFoldDB" id="A0A929RXL2"/>
<evidence type="ECO:0000313" key="3">
    <source>
        <dbReference type="Proteomes" id="UP000704068"/>
    </source>
</evidence>
<proteinExistence type="predicted"/>
<dbReference type="SUPFAM" id="SSF63829">
    <property type="entry name" value="Calcium-dependent phosphotriesterase"/>
    <property type="match status" value="1"/>
</dbReference>
<dbReference type="Proteomes" id="UP000704068">
    <property type="component" value="Unassembled WGS sequence"/>
</dbReference>
<dbReference type="SUPFAM" id="SSF101898">
    <property type="entry name" value="NHL repeat"/>
    <property type="match status" value="1"/>
</dbReference>
<dbReference type="InterPro" id="IPR011047">
    <property type="entry name" value="Quinoprotein_ADH-like_sf"/>
</dbReference>
<name>A0A929RXL2_9BACT</name>
<feature type="domain" description="PorZ N-terminal beta-propeller" evidence="1">
    <location>
        <begin position="44"/>
        <end position="194"/>
    </location>
</feature>
<accession>A0A929RXL2</accession>